<evidence type="ECO:0000259" key="1">
    <source>
        <dbReference type="Pfam" id="PF10074"/>
    </source>
</evidence>
<dbReference type="EMBL" id="FMZW01000058">
    <property type="protein sequence ID" value="SDF48967.1"/>
    <property type="molecule type" value="Genomic_DNA"/>
</dbReference>
<feature type="domain" description="T6SS Transcription factor RovC-like DNA binding" evidence="1">
    <location>
        <begin position="162"/>
        <end position="262"/>
    </location>
</feature>
<evidence type="ECO:0000313" key="2">
    <source>
        <dbReference type="EMBL" id="SDF48967.1"/>
    </source>
</evidence>
<name>A0A1G7LHG3_9BRAD</name>
<dbReference type="InterPro" id="IPR018754">
    <property type="entry name" value="RovC-like_DNA-bd"/>
</dbReference>
<accession>A0A1G7LHG3</accession>
<gene>
    <name evidence="2" type="ORF">SAMN05216337_10583</name>
</gene>
<organism evidence="2 3">
    <name type="scientific">Bradyrhizobium brasilense</name>
    <dbReference type="NCBI Taxonomy" id="1419277"/>
    <lineage>
        <taxon>Bacteria</taxon>
        <taxon>Pseudomonadati</taxon>
        <taxon>Pseudomonadota</taxon>
        <taxon>Alphaproteobacteria</taxon>
        <taxon>Hyphomicrobiales</taxon>
        <taxon>Nitrobacteraceae</taxon>
        <taxon>Bradyrhizobium</taxon>
    </lineage>
</organism>
<dbReference type="Proteomes" id="UP000199245">
    <property type="component" value="Unassembled WGS sequence"/>
</dbReference>
<dbReference type="AlphaFoldDB" id="A0A1G7LHG3"/>
<evidence type="ECO:0000313" key="3">
    <source>
        <dbReference type="Proteomes" id="UP000199245"/>
    </source>
</evidence>
<reference evidence="2 3" key="1">
    <citation type="submission" date="2016-10" db="EMBL/GenBank/DDBJ databases">
        <authorList>
            <person name="de Groot N.N."/>
        </authorList>
    </citation>
    <scope>NUCLEOTIDE SEQUENCE [LARGE SCALE GENOMIC DNA]</scope>
    <source>
        <strain evidence="2 3">R5</strain>
    </source>
</reference>
<dbReference type="Pfam" id="PF10074">
    <property type="entry name" value="RovC_DNA-bd"/>
    <property type="match status" value="1"/>
</dbReference>
<sequence>MSCSPRVKIMQGMVQCRLLTGDLKKRTAASRRQKLSTWPGSGCDGIATTKRPIGGYLAVNVQTQRRVRSERSGGSRFPADPQKAFDKQAVFWAPEVLPTVLAVRAVNSVAPKRYQLDFPNLPGSDLRRAPDGWHAIVPLGGAKHRLWLSKLPAGGSAVILDLPVDANSGLRLQAARRFWLALEHRPLGTPPLALPALKRRRLILALRALDGWQEGNSYRQIAQGLFGSHRIAGRGWKTDDLRSRTIRLVKLGQRLMRLRCRAFLKKGRRRNDSS</sequence>
<proteinExistence type="predicted"/>
<protein>
    <submittedName>
        <fullName evidence="2">Uncharacterized conserved protein</fullName>
    </submittedName>
</protein>